<evidence type="ECO:0000256" key="1">
    <source>
        <dbReference type="ARBA" id="ARBA00001946"/>
    </source>
</evidence>
<gene>
    <name evidence="8" type="ORF">HNQ39_002124</name>
</gene>
<organism evidence="8 9">
    <name type="scientific">Armatimonas rosea</name>
    <dbReference type="NCBI Taxonomy" id="685828"/>
    <lineage>
        <taxon>Bacteria</taxon>
        <taxon>Bacillati</taxon>
        <taxon>Armatimonadota</taxon>
        <taxon>Armatimonadia</taxon>
        <taxon>Armatimonadales</taxon>
        <taxon>Armatimonadaceae</taxon>
        <taxon>Armatimonas</taxon>
    </lineage>
</organism>
<dbReference type="Proteomes" id="UP000520814">
    <property type="component" value="Unassembled WGS sequence"/>
</dbReference>
<name>A0A7W9SQH3_ARMRO</name>
<dbReference type="FunFam" id="3.40.50.1000:FF:000029">
    <property type="entry name" value="3-deoxy-D-manno-octulosonate 8-phosphate phosphatase KdsC"/>
    <property type="match status" value="1"/>
</dbReference>
<evidence type="ECO:0000256" key="5">
    <source>
        <dbReference type="ARBA" id="ARBA00022801"/>
    </source>
</evidence>
<dbReference type="GO" id="GO:0019143">
    <property type="term" value="F:3-deoxy-manno-octulosonate-8-phosphatase activity"/>
    <property type="evidence" value="ECO:0007669"/>
    <property type="project" value="UniProtKB-EC"/>
</dbReference>
<dbReference type="InterPro" id="IPR050793">
    <property type="entry name" value="CMP-NeuNAc_synthase"/>
</dbReference>
<proteinExistence type="inferred from homology"/>
<dbReference type="SFLD" id="SFLDG01136">
    <property type="entry name" value="C1.6:_Phosphoserine_Phosphatas"/>
    <property type="match status" value="1"/>
</dbReference>
<dbReference type="Pfam" id="PF08282">
    <property type="entry name" value="Hydrolase_3"/>
    <property type="match status" value="1"/>
</dbReference>
<dbReference type="EMBL" id="JACHGW010000002">
    <property type="protein sequence ID" value="MBB6050333.1"/>
    <property type="molecule type" value="Genomic_DNA"/>
</dbReference>
<evidence type="ECO:0000256" key="3">
    <source>
        <dbReference type="ARBA" id="ARBA00011881"/>
    </source>
</evidence>
<feature type="binding site" evidence="7">
    <location>
        <position position="20"/>
    </location>
    <ligand>
        <name>substrate</name>
    </ligand>
</feature>
<feature type="binding site" evidence="7">
    <location>
        <position position="113"/>
    </location>
    <ligand>
        <name>Mg(2+)</name>
        <dbReference type="ChEBI" id="CHEBI:18420"/>
    </ligand>
</feature>
<dbReference type="NCBIfam" id="TIGR01670">
    <property type="entry name" value="KdsC-phosphatas"/>
    <property type="match status" value="1"/>
</dbReference>
<feature type="binding site" evidence="7">
    <location>
        <position position="18"/>
    </location>
    <ligand>
        <name>Mg(2+)</name>
        <dbReference type="ChEBI" id="CHEBI:18420"/>
    </ligand>
</feature>
<dbReference type="SFLD" id="SFLDS00003">
    <property type="entry name" value="Haloacid_Dehalogenase"/>
    <property type="match status" value="1"/>
</dbReference>
<dbReference type="SUPFAM" id="SSF56784">
    <property type="entry name" value="HAD-like"/>
    <property type="match status" value="1"/>
</dbReference>
<comment type="subunit">
    <text evidence="3">Homotetramer.</text>
</comment>
<dbReference type="InterPro" id="IPR023214">
    <property type="entry name" value="HAD_sf"/>
</dbReference>
<dbReference type="PANTHER" id="PTHR21485">
    <property type="entry name" value="HAD SUPERFAMILY MEMBERS CMAS AND KDSC"/>
    <property type="match status" value="1"/>
</dbReference>
<keyword evidence="4 7" id="KW-0479">Metal-binding</keyword>
<dbReference type="EC" id="3.1.3.45" evidence="8"/>
<dbReference type="CDD" id="cd01630">
    <property type="entry name" value="HAD_KDO-like"/>
    <property type="match status" value="1"/>
</dbReference>
<evidence type="ECO:0000313" key="8">
    <source>
        <dbReference type="EMBL" id="MBB6050333.1"/>
    </source>
</evidence>
<evidence type="ECO:0000313" key="9">
    <source>
        <dbReference type="Proteomes" id="UP000520814"/>
    </source>
</evidence>
<dbReference type="PIRSF" id="PIRSF006118">
    <property type="entry name" value="KDO8-P_Ptase"/>
    <property type="match status" value="1"/>
</dbReference>
<evidence type="ECO:0000256" key="4">
    <source>
        <dbReference type="ARBA" id="ARBA00022723"/>
    </source>
</evidence>
<sequence length="183" mass="19843">MNDDLTARLARIRLLALDVDGTLTDGGIYFGANGEELKRFHTQDGLGIVLARGVGLQVAWVTGRDSSIVWRRSQELATPRHLVMQGVKDKVKALEFLARETQVSLSEVAFMGDDLNDLPAMSEAEVALCPADAASHVLRAADWVASRRGGEGAVREAIELILTARGDYDRAVALYLEKLAPGQ</sequence>
<dbReference type="Gene3D" id="3.40.50.1000">
    <property type="entry name" value="HAD superfamily/HAD-like"/>
    <property type="match status" value="1"/>
</dbReference>
<keyword evidence="9" id="KW-1185">Reference proteome</keyword>
<comment type="cofactor">
    <cofactor evidence="1 7">
        <name>Mg(2+)</name>
        <dbReference type="ChEBI" id="CHEBI:18420"/>
    </cofactor>
</comment>
<comment type="caution">
    <text evidence="8">The sequence shown here is derived from an EMBL/GenBank/DDBJ whole genome shotgun (WGS) entry which is preliminary data.</text>
</comment>
<keyword evidence="5 8" id="KW-0378">Hydrolase</keyword>
<comment type="similarity">
    <text evidence="2">Belongs to the KdsC family.</text>
</comment>
<accession>A0A7W9SQH3</accession>
<dbReference type="GO" id="GO:0008781">
    <property type="term" value="F:N-acylneuraminate cytidylyltransferase activity"/>
    <property type="evidence" value="ECO:0007669"/>
    <property type="project" value="TreeGrafter"/>
</dbReference>
<dbReference type="InterPro" id="IPR036412">
    <property type="entry name" value="HAD-like_sf"/>
</dbReference>
<evidence type="ECO:0000256" key="2">
    <source>
        <dbReference type="ARBA" id="ARBA00005893"/>
    </source>
</evidence>
<reference evidence="8 9" key="1">
    <citation type="submission" date="2020-08" db="EMBL/GenBank/DDBJ databases">
        <title>Genomic Encyclopedia of Type Strains, Phase IV (KMG-IV): sequencing the most valuable type-strain genomes for metagenomic binning, comparative biology and taxonomic classification.</title>
        <authorList>
            <person name="Goeker M."/>
        </authorList>
    </citation>
    <scope>NUCLEOTIDE SEQUENCE [LARGE SCALE GENOMIC DNA]</scope>
    <source>
        <strain evidence="8 9">DSM 23562</strain>
    </source>
</reference>
<evidence type="ECO:0000256" key="7">
    <source>
        <dbReference type="PIRSR" id="PIRSR006118-2"/>
    </source>
</evidence>
<dbReference type="PANTHER" id="PTHR21485:SF3">
    <property type="entry name" value="N-ACYLNEURAMINATE CYTIDYLYLTRANSFERASE"/>
    <property type="match status" value="1"/>
</dbReference>
<keyword evidence="6 7" id="KW-0460">Magnesium</keyword>
<dbReference type="GO" id="GO:0046872">
    <property type="term" value="F:metal ion binding"/>
    <property type="evidence" value="ECO:0007669"/>
    <property type="project" value="UniProtKB-KW"/>
</dbReference>
<dbReference type="SFLD" id="SFLDG01138">
    <property type="entry name" value="C1.6.2:_Deoxy-d-mannose-octulo"/>
    <property type="match status" value="1"/>
</dbReference>
<dbReference type="RefSeq" id="WP_184195097.1">
    <property type="nucleotide sequence ID" value="NZ_JACHGW010000002.1"/>
</dbReference>
<protein>
    <submittedName>
        <fullName evidence="8">3-deoxy-D-manno-octulosonate 8-phosphate phosphatase (KDO 8-P phosphatase)</fullName>
        <ecNumber evidence="8">3.1.3.45</ecNumber>
    </submittedName>
</protein>
<evidence type="ECO:0000256" key="6">
    <source>
        <dbReference type="ARBA" id="ARBA00022842"/>
    </source>
</evidence>
<dbReference type="AlphaFoldDB" id="A0A7W9SQH3"/>
<dbReference type="InterPro" id="IPR010023">
    <property type="entry name" value="KdsC_fam"/>
</dbReference>